<accession>A0A915EFJ8</accession>
<organism evidence="2 3">
    <name type="scientific">Ditylenchus dipsaci</name>
    <dbReference type="NCBI Taxonomy" id="166011"/>
    <lineage>
        <taxon>Eukaryota</taxon>
        <taxon>Metazoa</taxon>
        <taxon>Ecdysozoa</taxon>
        <taxon>Nematoda</taxon>
        <taxon>Chromadorea</taxon>
        <taxon>Rhabditida</taxon>
        <taxon>Tylenchina</taxon>
        <taxon>Tylenchomorpha</taxon>
        <taxon>Sphaerularioidea</taxon>
        <taxon>Anguinidae</taxon>
        <taxon>Anguininae</taxon>
        <taxon>Ditylenchus</taxon>
    </lineage>
</organism>
<keyword evidence="1" id="KW-1133">Transmembrane helix</keyword>
<dbReference type="AlphaFoldDB" id="A0A915EFJ8"/>
<reference evidence="3" key="1">
    <citation type="submission" date="2022-11" db="UniProtKB">
        <authorList>
            <consortium name="WormBaseParasite"/>
        </authorList>
    </citation>
    <scope>IDENTIFICATION</scope>
</reference>
<keyword evidence="1" id="KW-0472">Membrane</keyword>
<dbReference type="Proteomes" id="UP000887574">
    <property type="component" value="Unplaced"/>
</dbReference>
<protein>
    <submittedName>
        <fullName evidence="3">ATP synthase F0 subunit 8</fullName>
    </submittedName>
</protein>
<evidence type="ECO:0000313" key="3">
    <source>
        <dbReference type="WBParaSite" id="jg6150"/>
    </source>
</evidence>
<dbReference type="WBParaSite" id="jg6150">
    <property type="protein sequence ID" value="jg6150"/>
    <property type="gene ID" value="jg6150"/>
</dbReference>
<keyword evidence="2" id="KW-1185">Reference proteome</keyword>
<proteinExistence type="predicted"/>
<feature type="transmembrane region" description="Helical" evidence="1">
    <location>
        <begin position="6"/>
        <end position="31"/>
    </location>
</feature>
<keyword evidence="1" id="KW-0812">Transmembrane</keyword>
<name>A0A915EFJ8_9BILA</name>
<evidence type="ECO:0000256" key="1">
    <source>
        <dbReference type="SAM" id="Phobius"/>
    </source>
</evidence>
<sequence length="130" mass="15078">MPTSMPWHALFLVLLVFYVIILFVAMQTLVFRGIERYAHSQTQNMTFGRKSRPIFSDGHGFYLPPKSSNTHVNSTISPFTYQMHCKANQILNVSDEVLMIEDVLPSPALLHCQKDYEFQNLFKVSFFKKN</sequence>
<evidence type="ECO:0000313" key="2">
    <source>
        <dbReference type="Proteomes" id="UP000887574"/>
    </source>
</evidence>